<dbReference type="Gene3D" id="1.10.1080.10">
    <property type="entry name" value="Glutathione Synthetase, Chain A, domain 3"/>
    <property type="match status" value="1"/>
</dbReference>
<dbReference type="GO" id="GO:0005829">
    <property type="term" value="C:cytosol"/>
    <property type="evidence" value="ECO:0007669"/>
    <property type="project" value="TreeGrafter"/>
</dbReference>
<keyword evidence="5 12" id="KW-0436">Ligase</keyword>
<dbReference type="InterPro" id="IPR014709">
    <property type="entry name" value="Glutathione_synthase_C_euk"/>
</dbReference>
<feature type="binding site" evidence="13">
    <location>
        <position position="389"/>
    </location>
    <ligand>
        <name>ATP</name>
        <dbReference type="ChEBI" id="CHEBI:30616"/>
    </ligand>
</feature>
<dbReference type="GO" id="GO:0043295">
    <property type="term" value="F:glutathione binding"/>
    <property type="evidence" value="ECO:0007669"/>
    <property type="project" value="UniProtKB-UniRule"/>
</dbReference>
<comment type="caution">
    <text evidence="16">The sequence shown here is derived from an EMBL/GenBank/DDBJ whole genome shotgun (WGS) entry which is preliminary data.</text>
</comment>
<dbReference type="InterPro" id="IPR037013">
    <property type="entry name" value="GSH-S_sub-bd_sf"/>
</dbReference>
<dbReference type="InterPro" id="IPR014042">
    <property type="entry name" value="Glutathione_synthase_a-hlx"/>
</dbReference>
<feature type="binding site" evidence="13">
    <location>
        <position position="438"/>
    </location>
    <ligand>
        <name>ATP</name>
        <dbReference type="ChEBI" id="CHEBI:30616"/>
    </ligand>
</feature>
<feature type="binding site" evidence="13">
    <location>
        <position position="132"/>
    </location>
    <ligand>
        <name>substrate</name>
    </ligand>
</feature>
<dbReference type="EC" id="6.3.2.3" evidence="3 12"/>
<dbReference type="PANTHER" id="PTHR11130:SF0">
    <property type="entry name" value="GLUTATHIONE SYNTHETASE"/>
    <property type="match status" value="1"/>
</dbReference>
<evidence type="ECO:0000256" key="12">
    <source>
        <dbReference type="PIRNR" id="PIRNR001558"/>
    </source>
</evidence>
<feature type="binding site" evidence="14">
    <location>
        <position position="152"/>
    </location>
    <ligand>
        <name>Mg(2+)</name>
        <dbReference type="ChEBI" id="CHEBI:18420"/>
    </ligand>
</feature>
<reference evidence="16" key="1">
    <citation type="submission" date="2022-01" db="EMBL/GenBank/DDBJ databases">
        <title>Genome Sequence Resource for Two Populations of Ditylenchus destructor, the Migratory Endoparasitic Phytonematode.</title>
        <authorList>
            <person name="Zhang H."/>
            <person name="Lin R."/>
            <person name="Xie B."/>
        </authorList>
    </citation>
    <scope>NUCLEOTIDE SEQUENCE</scope>
    <source>
        <strain evidence="16">BazhouSP</strain>
    </source>
</reference>
<dbReference type="AlphaFoldDB" id="A0AAD4N3V2"/>
<sequence>MASNGLKSIAYIENLSLEDSELTELCEQAMDWSHTHGFVLRPDEYKDRSDYAQFCPMTLFPSPFPRQLFEEAANVQKLSSELYFKVAYDFEFLLESLAPVIETDEFTRKMVDIYKTVHKEGIRQKFSLLLQRADYMPHMEGDQLQLKQIEVNNIAALPALAERATKLHRYMLNKVGLGDKATLAKHLPENLPAKSFAMAVYGAWKCFGDPEAIVLVVMTKVCHFQYDFRHVEYEIDELSIGQCKSIFLVLSDCVDRLSLSHDNSLLLDGRNGKKKVSVVYFHSYLDGSSLTERDWDLRLLIEKSTAIKCPWIGLQLANAKKIQQALGKPDALERFLDPKSCEQVRRTFAGQWGLEKDSKETEVVVREAITNPHKYVLKPQMEGGGKNFYGDEIPEKLKALSPSEKAAHIIQQKLNPMVVKNYMLRPFQQTTLCDVVCELGIYGALLGSKLDTNNNKDFSIEFNLVEGHMLRTKLTDSPEAGIKSGGGVVDSPFLI</sequence>
<dbReference type="EMBL" id="JAKKPZ010000025">
    <property type="protein sequence ID" value="KAI1710607.1"/>
    <property type="molecule type" value="Genomic_DNA"/>
</dbReference>
<evidence type="ECO:0000256" key="11">
    <source>
        <dbReference type="ARBA" id="ARBA00048871"/>
    </source>
</evidence>
<comment type="pathway">
    <text evidence="1 12">Sulfur metabolism; glutathione biosynthesis; glutathione from L-cysteine and L-glutamate: step 2/2.</text>
</comment>
<evidence type="ECO:0000256" key="9">
    <source>
        <dbReference type="ARBA" id="ARBA00022840"/>
    </source>
</evidence>
<feature type="binding site" evidence="14">
    <location>
        <position position="382"/>
    </location>
    <ligand>
        <name>Mg(2+)</name>
        <dbReference type="ChEBI" id="CHEBI:18420"/>
    </ligand>
</feature>
<dbReference type="GO" id="GO:0000287">
    <property type="term" value="F:magnesium ion binding"/>
    <property type="evidence" value="ECO:0007669"/>
    <property type="project" value="UniProtKB-UniRule"/>
</dbReference>
<feature type="binding site" evidence="13">
    <location>
        <position position="479"/>
    </location>
    <ligand>
        <name>ATP</name>
        <dbReference type="ChEBI" id="CHEBI:30616"/>
    </ligand>
</feature>
<evidence type="ECO:0000256" key="14">
    <source>
        <dbReference type="PIRSR" id="PIRSR001558-2"/>
    </source>
</evidence>
<evidence type="ECO:0000256" key="3">
    <source>
        <dbReference type="ARBA" id="ARBA00012214"/>
    </source>
</evidence>
<dbReference type="SUPFAM" id="SSF56059">
    <property type="entry name" value="Glutathione synthetase ATP-binding domain-like"/>
    <property type="match status" value="1"/>
</dbReference>
<comment type="cofactor">
    <cofactor evidence="12 14">
        <name>Mg(2+)</name>
        <dbReference type="ChEBI" id="CHEBI:18420"/>
    </cofactor>
    <text evidence="12 14">Binds 1 Mg(2+) ion per subunit.</text>
</comment>
<dbReference type="PANTHER" id="PTHR11130">
    <property type="entry name" value="GLUTATHIONE SYNTHETASE"/>
    <property type="match status" value="1"/>
</dbReference>
<evidence type="ECO:0000256" key="1">
    <source>
        <dbReference type="ARBA" id="ARBA00004965"/>
    </source>
</evidence>
<evidence type="ECO:0000256" key="7">
    <source>
        <dbReference type="ARBA" id="ARBA00022723"/>
    </source>
</evidence>
<dbReference type="Proteomes" id="UP001201812">
    <property type="component" value="Unassembled WGS sequence"/>
</dbReference>
<organism evidence="16 17">
    <name type="scientific">Ditylenchus destructor</name>
    <dbReference type="NCBI Taxonomy" id="166010"/>
    <lineage>
        <taxon>Eukaryota</taxon>
        <taxon>Metazoa</taxon>
        <taxon>Ecdysozoa</taxon>
        <taxon>Nematoda</taxon>
        <taxon>Chromadorea</taxon>
        <taxon>Rhabditida</taxon>
        <taxon>Tylenchina</taxon>
        <taxon>Tylenchomorpha</taxon>
        <taxon>Sphaerularioidea</taxon>
        <taxon>Anguinidae</taxon>
        <taxon>Anguininae</taxon>
        <taxon>Ditylenchus</taxon>
    </lineage>
</organism>
<keyword evidence="8 12" id="KW-0547">Nucleotide-binding</keyword>
<evidence type="ECO:0000256" key="5">
    <source>
        <dbReference type="ARBA" id="ARBA00022598"/>
    </source>
</evidence>
<evidence type="ECO:0000256" key="8">
    <source>
        <dbReference type="ARBA" id="ARBA00022741"/>
    </source>
</evidence>
<feature type="domain" description="Glutathione synthase substrate-binding" evidence="15">
    <location>
        <begin position="212"/>
        <end position="317"/>
    </location>
</feature>
<evidence type="ECO:0000259" key="15">
    <source>
        <dbReference type="Pfam" id="PF03199"/>
    </source>
</evidence>
<name>A0AAD4N3V2_9BILA</name>
<evidence type="ECO:0000256" key="10">
    <source>
        <dbReference type="ARBA" id="ARBA00022842"/>
    </source>
</evidence>
<dbReference type="Pfam" id="PF03917">
    <property type="entry name" value="GSH_synth_ATP"/>
    <property type="match status" value="1"/>
</dbReference>
<gene>
    <name evidence="16" type="ORF">DdX_10669</name>
</gene>
<dbReference type="InterPro" id="IPR004887">
    <property type="entry name" value="GSH_synth_subst-bd"/>
</dbReference>
<feature type="binding site" evidence="13">
    <location>
        <begin position="378"/>
        <end position="387"/>
    </location>
    <ligand>
        <name>ATP</name>
        <dbReference type="ChEBI" id="CHEBI:30616"/>
    </ligand>
</feature>
<dbReference type="SUPFAM" id="SSF52440">
    <property type="entry name" value="PreATP-grasp domain"/>
    <property type="match status" value="1"/>
</dbReference>
<dbReference type="InterPro" id="IPR014049">
    <property type="entry name" value="Glutathione_synthase_N_euk"/>
</dbReference>
<dbReference type="Gene3D" id="3.30.1490.50">
    <property type="match status" value="1"/>
</dbReference>
<keyword evidence="6 12" id="KW-0317">Glutathione biosynthesis</keyword>
<feature type="binding site" evidence="14">
    <location>
        <position position="150"/>
    </location>
    <ligand>
        <name>Mg(2+)</name>
        <dbReference type="ChEBI" id="CHEBI:18420"/>
    </ligand>
</feature>
<evidence type="ECO:0000256" key="13">
    <source>
        <dbReference type="PIRSR" id="PIRSR001558-1"/>
    </source>
</evidence>
<keyword evidence="7 12" id="KW-0479">Metal-binding</keyword>
<dbReference type="GO" id="GO:0005524">
    <property type="term" value="F:ATP binding"/>
    <property type="evidence" value="ECO:0007669"/>
    <property type="project" value="UniProtKB-UniRule"/>
</dbReference>
<keyword evidence="10 12" id="KW-0460">Magnesium</keyword>
<keyword evidence="9 12" id="KW-0067">ATP-binding</keyword>
<dbReference type="InterPro" id="IPR016185">
    <property type="entry name" value="PreATP-grasp_dom_sf"/>
</dbReference>
<protein>
    <recommendedName>
        <fullName evidence="4 12">Glutathione synthetase</fullName>
        <shortName evidence="12">GSH-S</shortName>
        <ecNumber evidence="3 12">6.3.2.3</ecNumber>
    </recommendedName>
</protein>
<evidence type="ECO:0000256" key="4">
    <source>
        <dbReference type="ARBA" id="ARBA00020821"/>
    </source>
</evidence>
<dbReference type="PIRSF" id="PIRSF001558">
    <property type="entry name" value="GSHase"/>
    <property type="match status" value="1"/>
</dbReference>
<keyword evidence="17" id="KW-1185">Reference proteome</keyword>
<comment type="similarity">
    <text evidence="2 12">Belongs to the eukaryotic GSH synthase family.</text>
</comment>
<feature type="binding site" evidence="13">
    <location>
        <position position="471"/>
    </location>
    <ligand>
        <name>substrate</name>
    </ligand>
</feature>
<evidence type="ECO:0000256" key="6">
    <source>
        <dbReference type="ARBA" id="ARBA00022684"/>
    </source>
</evidence>
<dbReference type="Gene3D" id="3.30.1490.80">
    <property type="match status" value="1"/>
</dbReference>
<feature type="binding site" evidence="13">
    <location>
        <position position="473"/>
    </location>
    <ligand>
        <name>ATP</name>
        <dbReference type="ChEBI" id="CHEBI:30616"/>
    </ligand>
</feature>
<accession>A0AAD4N3V2</accession>
<feature type="binding site" evidence="13">
    <location>
        <position position="320"/>
    </location>
    <ligand>
        <name>ATP</name>
        <dbReference type="ChEBI" id="CHEBI:30616"/>
    </ligand>
</feature>
<comment type="catalytic activity">
    <reaction evidence="11">
        <text>gamma-L-glutamyl-L-cysteine + glycine + ATP = glutathione + ADP + phosphate + H(+)</text>
        <dbReference type="Rhea" id="RHEA:13557"/>
        <dbReference type="ChEBI" id="CHEBI:15378"/>
        <dbReference type="ChEBI" id="CHEBI:30616"/>
        <dbReference type="ChEBI" id="CHEBI:43474"/>
        <dbReference type="ChEBI" id="CHEBI:57305"/>
        <dbReference type="ChEBI" id="CHEBI:57925"/>
        <dbReference type="ChEBI" id="CHEBI:58173"/>
        <dbReference type="ChEBI" id="CHEBI:456216"/>
        <dbReference type="EC" id="6.3.2.3"/>
    </reaction>
    <physiologicalReaction direction="left-to-right" evidence="11">
        <dbReference type="Rhea" id="RHEA:13558"/>
    </physiologicalReaction>
</comment>
<dbReference type="NCBIfam" id="TIGR01986">
    <property type="entry name" value="glut_syn_euk"/>
    <property type="match status" value="1"/>
</dbReference>
<evidence type="ECO:0000256" key="2">
    <source>
        <dbReference type="ARBA" id="ARBA00010385"/>
    </source>
</evidence>
<evidence type="ECO:0000313" key="17">
    <source>
        <dbReference type="Proteomes" id="UP001201812"/>
    </source>
</evidence>
<dbReference type="Gene3D" id="3.40.50.1760">
    <property type="entry name" value="Glutathione synthase, substrate-binding domain superfamily, eukaryotic"/>
    <property type="match status" value="1"/>
</dbReference>
<proteinExistence type="inferred from homology"/>
<dbReference type="Pfam" id="PF03199">
    <property type="entry name" value="GSH_synthase"/>
    <property type="match status" value="1"/>
</dbReference>
<dbReference type="InterPro" id="IPR005615">
    <property type="entry name" value="Glutathione_synthase"/>
</dbReference>
<dbReference type="Gene3D" id="3.30.470.20">
    <property type="entry name" value="ATP-grasp fold, B domain"/>
    <property type="match status" value="1"/>
</dbReference>
<feature type="binding site" evidence="13">
    <location>
        <position position="150"/>
    </location>
    <ligand>
        <name>ATP</name>
        <dbReference type="ChEBI" id="CHEBI:30616"/>
    </ligand>
</feature>
<evidence type="ECO:0000313" key="16">
    <source>
        <dbReference type="EMBL" id="KAI1710607.1"/>
    </source>
</evidence>
<dbReference type="GO" id="GO:0004363">
    <property type="term" value="F:glutathione synthase activity"/>
    <property type="evidence" value="ECO:0007669"/>
    <property type="project" value="UniProtKB-UniRule"/>
</dbReference>